<dbReference type="Proteomes" id="UP001165121">
    <property type="component" value="Unassembled WGS sequence"/>
</dbReference>
<evidence type="ECO:0000313" key="1">
    <source>
        <dbReference type="EMBL" id="GMF60124.1"/>
    </source>
</evidence>
<evidence type="ECO:0000313" key="2">
    <source>
        <dbReference type="Proteomes" id="UP001165121"/>
    </source>
</evidence>
<dbReference type="AlphaFoldDB" id="A0A9W6YE71"/>
<comment type="caution">
    <text evidence="1">The sequence shown here is derived from an EMBL/GenBank/DDBJ whole genome shotgun (WGS) entry which is preliminary data.</text>
</comment>
<organism evidence="1 2">
    <name type="scientific">Phytophthora fragariaefolia</name>
    <dbReference type="NCBI Taxonomy" id="1490495"/>
    <lineage>
        <taxon>Eukaryota</taxon>
        <taxon>Sar</taxon>
        <taxon>Stramenopiles</taxon>
        <taxon>Oomycota</taxon>
        <taxon>Peronosporomycetes</taxon>
        <taxon>Peronosporales</taxon>
        <taxon>Peronosporaceae</taxon>
        <taxon>Phytophthora</taxon>
    </lineage>
</organism>
<protein>
    <submittedName>
        <fullName evidence="1">Unnamed protein product</fullName>
    </submittedName>
</protein>
<keyword evidence="2" id="KW-1185">Reference proteome</keyword>
<proteinExistence type="predicted"/>
<reference evidence="1" key="1">
    <citation type="submission" date="2023-04" db="EMBL/GenBank/DDBJ databases">
        <title>Phytophthora fragariaefolia NBRC 109709.</title>
        <authorList>
            <person name="Ichikawa N."/>
            <person name="Sato H."/>
            <person name="Tonouchi N."/>
        </authorList>
    </citation>
    <scope>NUCLEOTIDE SEQUENCE</scope>
    <source>
        <strain evidence="1">NBRC 109709</strain>
    </source>
</reference>
<sequence length="70" mass="7900">MLELEETKLELKQREIQLKKDNAAVELTLKQVQLQAAQRDALVQLVLARKQLLDSGISPDEVDRLLPPPA</sequence>
<dbReference type="EMBL" id="BSXT01005248">
    <property type="protein sequence ID" value="GMF60124.1"/>
    <property type="molecule type" value="Genomic_DNA"/>
</dbReference>
<gene>
    <name evidence="1" type="ORF">Pfra01_002608900</name>
</gene>
<accession>A0A9W6YE71</accession>
<dbReference type="OrthoDB" id="107315at2759"/>
<name>A0A9W6YE71_9STRA</name>